<feature type="compositionally biased region" description="Low complexity" evidence="1">
    <location>
        <begin position="205"/>
        <end position="232"/>
    </location>
</feature>
<reference evidence="3" key="1">
    <citation type="submission" date="2022-11" db="UniProtKB">
        <authorList>
            <consortium name="WormBaseParasite"/>
        </authorList>
    </citation>
    <scope>IDENTIFICATION</scope>
</reference>
<keyword evidence="2" id="KW-1185">Reference proteome</keyword>
<protein>
    <submittedName>
        <fullName evidence="3">Uncharacterized protein</fullName>
    </submittedName>
</protein>
<accession>A0A914Y869</accession>
<dbReference type="Proteomes" id="UP000887577">
    <property type="component" value="Unplaced"/>
</dbReference>
<feature type="compositionally biased region" description="Low complexity" evidence="1">
    <location>
        <begin position="34"/>
        <end position="45"/>
    </location>
</feature>
<evidence type="ECO:0000313" key="3">
    <source>
        <dbReference type="WBParaSite" id="PSU_v2.g16393.t1"/>
    </source>
</evidence>
<feature type="compositionally biased region" description="Low complexity" evidence="1">
    <location>
        <begin position="177"/>
        <end position="196"/>
    </location>
</feature>
<dbReference type="AlphaFoldDB" id="A0A914Y869"/>
<dbReference type="WBParaSite" id="PSU_v2.g16393.t1">
    <property type="protein sequence ID" value="PSU_v2.g16393.t1"/>
    <property type="gene ID" value="PSU_v2.g16393"/>
</dbReference>
<feature type="region of interest" description="Disordered" evidence="1">
    <location>
        <begin position="30"/>
        <end position="65"/>
    </location>
</feature>
<feature type="compositionally biased region" description="Low complexity" evidence="1">
    <location>
        <begin position="79"/>
        <end position="90"/>
    </location>
</feature>
<proteinExistence type="predicted"/>
<feature type="region of interest" description="Disordered" evidence="1">
    <location>
        <begin position="78"/>
        <end position="123"/>
    </location>
</feature>
<sequence length="232" mass="28277">MPTPQFQIQEAEREQQSIWKQIQELQAKSNRLKQQMQQQLKSPQQIRRGEHAHQLRRRRTQEPMCRPFTSHSILQSHIIRQQQQQQQQIRMQEEMRRRGISSPTHGRPQQPPQPPQPPLTPRANLRNDVAFWEGQQQLQQNLEKIQQPPKPNLPQQQHFHQIQQPQMVHLLQPPPVEQQFQHQYHQQQQHQRQYEQNPHDKHFQRQVPQQLRPRQQQMLQQEWQQQPQQPQG</sequence>
<organism evidence="2 3">
    <name type="scientific">Panagrolaimus superbus</name>
    <dbReference type="NCBI Taxonomy" id="310955"/>
    <lineage>
        <taxon>Eukaryota</taxon>
        <taxon>Metazoa</taxon>
        <taxon>Ecdysozoa</taxon>
        <taxon>Nematoda</taxon>
        <taxon>Chromadorea</taxon>
        <taxon>Rhabditida</taxon>
        <taxon>Tylenchina</taxon>
        <taxon>Panagrolaimomorpha</taxon>
        <taxon>Panagrolaimoidea</taxon>
        <taxon>Panagrolaimidae</taxon>
        <taxon>Panagrolaimus</taxon>
    </lineage>
</organism>
<evidence type="ECO:0000313" key="2">
    <source>
        <dbReference type="Proteomes" id="UP000887577"/>
    </source>
</evidence>
<name>A0A914Y869_9BILA</name>
<feature type="region of interest" description="Disordered" evidence="1">
    <location>
        <begin position="175"/>
        <end position="232"/>
    </location>
</feature>
<evidence type="ECO:0000256" key="1">
    <source>
        <dbReference type="SAM" id="MobiDB-lite"/>
    </source>
</evidence>
<feature type="compositionally biased region" description="Pro residues" evidence="1">
    <location>
        <begin position="109"/>
        <end position="120"/>
    </location>
</feature>